<dbReference type="RefSeq" id="WP_230461502.1">
    <property type="nucleotide sequence ID" value="NZ_BEWI01000032.1"/>
</dbReference>
<organism evidence="1 2">
    <name type="scientific">Sphingobium fuliginis (strain ATCC 27551)</name>
    <dbReference type="NCBI Taxonomy" id="336203"/>
    <lineage>
        <taxon>Bacteria</taxon>
        <taxon>Pseudomonadati</taxon>
        <taxon>Pseudomonadota</taxon>
        <taxon>Alphaproteobacteria</taxon>
        <taxon>Sphingomonadales</taxon>
        <taxon>Sphingomonadaceae</taxon>
        <taxon>Sphingobium</taxon>
    </lineage>
</organism>
<comment type="caution">
    <text evidence="1">The sequence shown here is derived from an EMBL/GenBank/DDBJ whole genome shotgun (WGS) entry which is preliminary data.</text>
</comment>
<accession>A0A292ZE25</accession>
<name>A0A292ZE25_SPHSA</name>
<evidence type="ECO:0000313" key="1">
    <source>
        <dbReference type="EMBL" id="GAY22982.1"/>
    </source>
</evidence>
<gene>
    <name evidence="1" type="ORF">SFOMI_3544</name>
</gene>
<dbReference type="EMBL" id="BEWI01000032">
    <property type="protein sequence ID" value="GAY22982.1"/>
    <property type="molecule type" value="Genomic_DNA"/>
</dbReference>
<reference evidence="1 2" key="2">
    <citation type="journal article" date="2013" name="Environ. Sci. Technol.">
        <title>The 4-tert-butylphenol-utilizing bacterium Sphingobium fuliginis OMI can degrade bisphenols via phenolic ring hydroxylation and meta-cleavage pathway.</title>
        <authorList>
            <person name="Ogata Y."/>
            <person name="Goda S."/>
            <person name="Toyama T."/>
            <person name="Sei K."/>
            <person name="Ike M."/>
        </authorList>
    </citation>
    <scope>NUCLEOTIDE SEQUENCE [LARGE SCALE GENOMIC DNA]</scope>
    <source>
        <strain evidence="1 2">OMI</strain>
    </source>
</reference>
<protein>
    <submittedName>
        <fullName evidence="1">Uncharacterized protein</fullName>
    </submittedName>
</protein>
<dbReference type="Proteomes" id="UP000221538">
    <property type="component" value="Unassembled WGS sequence"/>
</dbReference>
<evidence type="ECO:0000313" key="2">
    <source>
        <dbReference type="Proteomes" id="UP000221538"/>
    </source>
</evidence>
<reference evidence="1 2" key="1">
    <citation type="journal article" date="2013" name="Biodegradation">
        <title>Occurrence of 4-tert-butylphenol (4-t-BP) biodegradation in an aquatic sample caused by the presence of Spirodela polyrrhiza and isolation of a 4-t-BP-utilizing bacterium.</title>
        <authorList>
            <person name="Ogata Y."/>
            <person name="Toyama T."/>
            <person name="Yu N."/>
            <person name="Wang X."/>
            <person name="Sei K."/>
            <person name="Ike M."/>
        </authorList>
    </citation>
    <scope>NUCLEOTIDE SEQUENCE [LARGE SCALE GENOMIC DNA]</scope>
    <source>
        <strain evidence="1 2">OMI</strain>
    </source>
</reference>
<sequence>MSIFESTKQRFFGQILLSMKLPSLIPAIAADLARGDCAVVQLVSTSEAMLDRALADLSPEERAWLDIELSPREYV</sequence>
<proteinExistence type="predicted"/>
<dbReference type="AlphaFoldDB" id="A0A292ZE25"/>